<feature type="domain" description="HipA N-terminal subdomain 1" evidence="5">
    <location>
        <begin position="14"/>
        <end position="113"/>
    </location>
</feature>
<evidence type="ECO:0008006" key="8">
    <source>
        <dbReference type="Google" id="ProtNLM"/>
    </source>
</evidence>
<name>A0ABQ2DWN0_9MICC</name>
<dbReference type="Pfam" id="PF13657">
    <property type="entry name" value="Couple_hipA"/>
    <property type="match status" value="1"/>
</dbReference>
<dbReference type="Pfam" id="PF07804">
    <property type="entry name" value="HipA_C"/>
    <property type="match status" value="1"/>
</dbReference>
<keyword evidence="2" id="KW-0808">Transferase</keyword>
<dbReference type="Gene3D" id="1.10.1070.20">
    <property type="match status" value="1"/>
</dbReference>
<reference evidence="7" key="1">
    <citation type="journal article" date="2019" name="Int. J. Syst. Evol. Microbiol.">
        <title>The Global Catalogue of Microorganisms (GCM) 10K type strain sequencing project: providing services to taxonomists for standard genome sequencing and annotation.</title>
        <authorList>
            <consortium name="The Broad Institute Genomics Platform"/>
            <consortium name="The Broad Institute Genome Sequencing Center for Infectious Disease"/>
            <person name="Wu L."/>
            <person name="Ma J."/>
        </authorList>
    </citation>
    <scope>NUCLEOTIDE SEQUENCE [LARGE SCALE GENOMIC DNA]</scope>
    <source>
        <strain evidence="7">CGMCC 1.3685</strain>
    </source>
</reference>
<dbReference type="Proteomes" id="UP000606115">
    <property type="component" value="Unassembled WGS sequence"/>
</dbReference>
<dbReference type="GeneID" id="303306063"/>
<dbReference type="InterPro" id="IPR017508">
    <property type="entry name" value="HipA_N1"/>
</dbReference>
<evidence type="ECO:0000259" key="5">
    <source>
        <dbReference type="Pfam" id="PF13657"/>
    </source>
</evidence>
<evidence type="ECO:0000256" key="1">
    <source>
        <dbReference type="ARBA" id="ARBA00010164"/>
    </source>
</evidence>
<keyword evidence="3" id="KW-0418">Kinase</keyword>
<accession>A0ABQ2DWN0</accession>
<sequence>MNGDLADLKRVDKADVYQNRILAGRLERRGDGYIQFSYTDEFLQSGMPGIATSLPSSAAPLVAPGGGVPAFFSGLLPEGHRLTVLKNATKTSLADEMTLLMAVGSDTPGNVRIVPSGSKLMMPAAVATIDDPATLDFTLLTRTLDLHSIPGVQEKISATMLTTPLAMGEGAYLLKLDPRDHPYLVANEALHLQAAKSLKLPVAKNKVVHDGQNVPGLLVERFDRKYVPGQAEVTRYALEDGLQVLDLPPAVKYSVSAEQVADGLAGYCQAPVIAKRSLYLQFLFAWLTGNGDLHGKNLSILADSSGKFTMAPMYDVPCTLIYGDDTMALSLSGKTKNLKSKHWLEFGRYLGLTERAVLSANQLALKAASLARLETLPIDGSPLRGTVRELRFRRMEVA</sequence>
<gene>
    <name evidence="6" type="ORF">GCM10007173_37390</name>
</gene>
<evidence type="ECO:0000313" key="7">
    <source>
        <dbReference type="Proteomes" id="UP000606115"/>
    </source>
</evidence>
<dbReference type="RefSeq" id="WP_188687520.1">
    <property type="nucleotide sequence ID" value="NZ_BMKX01000021.1"/>
</dbReference>
<dbReference type="NCBIfam" id="TIGR03071">
    <property type="entry name" value="couple_hipA"/>
    <property type="match status" value="1"/>
</dbReference>
<proteinExistence type="inferred from homology"/>
<comment type="similarity">
    <text evidence="1">Belongs to the HipA Ser/Thr kinase family.</text>
</comment>
<dbReference type="InterPro" id="IPR052028">
    <property type="entry name" value="HipA_Ser/Thr_kinase"/>
</dbReference>
<dbReference type="InterPro" id="IPR012893">
    <property type="entry name" value="HipA-like_C"/>
</dbReference>
<dbReference type="PANTHER" id="PTHR37419:SF1">
    <property type="entry name" value="SERINE_THREONINE-PROTEIN KINASE TOXIN HIPA"/>
    <property type="match status" value="1"/>
</dbReference>
<evidence type="ECO:0000256" key="3">
    <source>
        <dbReference type="ARBA" id="ARBA00022777"/>
    </source>
</evidence>
<evidence type="ECO:0000256" key="2">
    <source>
        <dbReference type="ARBA" id="ARBA00022679"/>
    </source>
</evidence>
<dbReference type="PANTHER" id="PTHR37419">
    <property type="entry name" value="SERINE/THREONINE-PROTEIN KINASE TOXIN HIPA"/>
    <property type="match status" value="1"/>
</dbReference>
<keyword evidence="7" id="KW-1185">Reference proteome</keyword>
<comment type="caution">
    <text evidence="6">The sequence shown here is derived from an EMBL/GenBank/DDBJ whole genome shotgun (WGS) entry which is preliminary data.</text>
</comment>
<protein>
    <recommendedName>
        <fullName evidence="8">Type II toxin-antitoxin system HipA family toxin</fullName>
    </recommendedName>
</protein>
<organism evidence="6 7">
    <name type="scientific">Glutamicibacter ardleyensis</name>
    <dbReference type="NCBI Taxonomy" id="225894"/>
    <lineage>
        <taxon>Bacteria</taxon>
        <taxon>Bacillati</taxon>
        <taxon>Actinomycetota</taxon>
        <taxon>Actinomycetes</taxon>
        <taxon>Micrococcales</taxon>
        <taxon>Micrococcaceae</taxon>
        <taxon>Glutamicibacter</taxon>
    </lineage>
</organism>
<evidence type="ECO:0000313" key="6">
    <source>
        <dbReference type="EMBL" id="GGJ74896.1"/>
    </source>
</evidence>
<feature type="domain" description="HipA-like C-terminal" evidence="4">
    <location>
        <begin position="148"/>
        <end position="361"/>
    </location>
</feature>
<dbReference type="EMBL" id="BMKX01000021">
    <property type="protein sequence ID" value="GGJ74896.1"/>
    <property type="molecule type" value="Genomic_DNA"/>
</dbReference>
<evidence type="ECO:0000259" key="4">
    <source>
        <dbReference type="Pfam" id="PF07804"/>
    </source>
</evidence>